<keyword evidence="8" id="KW-1185">Reference proteome</keyword>
<keyword evidence="4 5" id="KW-0472">Membrane</keyword>
<evidence type="ECO:0000256" key="3">
    <source>
        <dbReference type="ARBA" id="ARBA00022989"/>
    </source>
</evidence>
<dbReference type="EMBL" id="CP011125">
    <property type="protein sequence ID" value="AKF10508.1"/>
    <property type="molecule type" value="Genomic_DNA"/>
</dbReference>
<keyword evidence="3 5" id="KW-1133">Transmembrane helix</keyword>
<feature type="transmembrane region" description="Helical" evidence="5">
    <location>
        <begin position="263"/>
        <end position="284"/>
    </location>
</feature>
<feature type="transmembrane region" description="Helical" evidence="5">
    <location>
        <begin position="305"/>
        <end position="326"/>
    </location>
</feature>
<comment type="subcellular location">
    <subcellularLocation>
        <location evidence="1">Membrane</location>
        <topology evidence="1">Multi-pass membrane protein</topology>
    </subcellularLocation>
</comment>
<evidence type="ECO:0000256" key="4">
    <source>
        <dbReference type="ARBA" id="ARBA00023136"/>
    </source>
</evidence>
<name>A0A0F6W955_9BACT</name>
<evidence type="ECO:0000256" key="1">
    <source>
        <dbReference type="ARBA" id="ARBA00004141"/>
    </source>
</evidence>
<dbReference type="AlphaFoldDB" id="A0A0F6W955"/>
<feature type="transmembrane region" description="Helical" evidence="5">
    <location>
        <begin position="72"/>
        <end position="95"/>
    </location>
</feature>
<evidence type="ECO:0000256" key="2">
    <source>
        <dbReference type="ARBA" id="ARBA00022692"/>
    </source>
</evidence>
<feature type="domain" description="Sodium/calcium exchanger membrane region" evidence="6">
    <location>
        <begin position="229"/>
        <end position="379"/>
    </location>
</feature>
<dbReference type="GO" id="GO:0016020">
    <property type="term" value="C:membrane"/>
    <property type="evidence" value="ECO:0007669"/>
    <property type="project" value="UniProtKB-SubCell"/>
</dbReference>
<dbReference type="GO" id="GO:0055085">
    <property type="term" value="P:transmembrane transport"/>
    <property type="evidence" value="ECO:0007669"/>
    <property type="project" value="InterPro"/>
</dbReference>
<dbReference type="InterPro" id="IPR004837">
    <property type="entry name" value="NaCa_Exmemb"/>
</dbReference>
<dbReference type="RefSeq" id="WP_053237470.1">
    <property type="nucleotide sequence ID" value="NZ_CP011125.1"/>
</dbReference>
<feature type="transmembrane region" description="Helical" evidence="5">
    <location>
        <begin position="42"/>
        <end position="60"/>
    </location>
</feature>
<feature type="transmembrane region" description="Helical" evidence="5">
    <location>
        <begin position="176"/>
        <end position="199"/>
    </location>
</feature>
<feature type="transmembrane region" description="Helical" evidence="5">
    <location>
        <begin position="101"/>
        <end position="122"/>
    </location>
</feature>
<feature type="transmembrane region" description="Helical" evidence="5">
    <location>
        <begin position="143"/>
        <end position="164"/>
    </location>
</feature>
<keyword evidence="2 5" id="KW-0812">Transmembrane</keyword>
<gene>
    <name evidence="7" type="ORF">DB32_007657</name>
</gene>
<feature type="transmembrane region" description="Helical" evidence="5">
    <location>
        <begin position="332"/>
        <end position="350"/>
    </location>
</feature>
<dbReference type="KEGG" id="samy:DB32_007657"/>
<dbReference type="Proteomes" id="UP000034883">
    <property type="component" value="Chromosome"/>
</dbReference>
<accession>A0A0F6W955</accession>
<dbReference type="OrthoDB" id="7107786at2"/>
<feature type="transmembrane region" description="Helical" evidence="5">
    <location>
        <begin position="220"/>
        <end position="243"/>
    </location>
</feature>
<evidence type="ECO:0000313" key="8">
    <source>
        <dbReference type="Proteomes" id="UP000034883"/>
    </source>
</evidence>
<protein>
    <recommendedName>
        <fullName evidence="6">Sodium/calcium exchanger membrane region domain-containing protein</fullName>
    </recommendedName>
</protein>
<sequence>MADAKTKFSMPIWGWILVAGLVLAGILKVVHVPGLAGGGLEALAGLCLIAGSCEALIMSVEGMSALLGWNQFVGGTIAAVVSNVPEIALLGFFVVDDPTMAFVIGLMSVYTNSMAFALYAVIMPKDRGTASIPMPIVRAGTDLLSFGGGLCLALAITMIVLREFGSPIDRIGVPELYFVGFALMAVFGTFLVSLVRYFGAEEKKEGEPTPKKEPEEAHHGVPKTYGGVAGLLVLGVFGSFLGGESMSEVGDAIVAAFPDLSRMAVALILAIIAGVPTYVIVLNAHYKKQPLIALSNTFGGLTQNLFNVMAFCCLMIAFFNTIGVLHDETVPITIPTTLALALIYPTYAILSRAIEDDGKFNWIEIVSLVALFGLLMFVLVRDGG</sequence>
<organism evidence="7 8">
    <name type="scientific">Sandaracinus amylolyticus</name>
    <dbReference type="NCBI Taxonomy" id="927083"/>
    <lineage>
        <taxon>Bacteria</taxon>
        <taxon>Pseudomonadati</taxon>
        <taxon>Myxococcota</taxon>
        <taxon>Polyangia</taxon>
        <taxon>Polyangiales</taxon>
        <taxon>Sandaracinaceae</taxon>
        <taxon>Sandaracinus</taxon>
    </lineage>
</organism>
<evidence type="ECO:0000256" key="5">
    <source>
        <dbReference type="SAM" id="Phobius"/>
    </source>
</evidence>
<feature type="transmembrane region" description="Helical" evidence="5">
    <location>
        <begin position="362"/>
        <end position="380"/>
    </location>
</feature>
<dbReference type="Pfam" id="PF01699">
    <property type="entry name" value="Na_Ca_ex"/>
    <property type="match status" value="1"/>
</dbReference>
<reference evidence="7 8" key="1">
    <citation type="submission" date="2015-03" db="EMBL/GenBank/DDBJ databases">
        <title>Genome assembly of Sandaracinus amylolyticus DSM 53668.</title>
        <authorList>
            <person name="Sharma G."/>
            <person name="Subramanian S."/>
        </authorList>
    </citation>
    <scope>NUCLEOTIDE SEQUENCE [LARGE SCALE GENOMIC DNA]</scope>
    <source>
        <strain evidence="7 8">DSM 53668</strain>
    </source>
</reference>
<proteinExistence type="predicted"/>
<evidence type="ECO:0000259" key="6">
    <source>
        <dbReference type="Pfam" id="PF01699"/>
    </source>
</evidence>
<feature type="transmembrane region" description="Helical" evidence="5">
    <location>
        <begin position="12"/>
        <end position="30"/>
    </location>
</feature>
<evidence type="ECO:0000313" key="7">
    <source>
        <dbReference type="EMBL" id="AKF10508.1"/>
    </source>
</evidence>
<dbReference type="STRING" id="927083.DB32_007657"/>